<dbReference type="Gene3D" id="2.180.10.10">
    <property type="entry name" value="RHS repeat-associated core"/>
    <property type="match status" value="5"/>
</dbReference>
<dbReference type="RefSeq" id="WP_208289331.1">
    <property type="nucleotide sequence ID" value="NZ_CP074404.1"/>
</dbReference>
<evidence type="ECO:0000256" key="3">
    <source>
        <dbReference type="SAM" id="Phobius"/>
    </source>
</evidence>
<dbReference type="InterPro" id="IPR026835">
    <property type="entry name" value="YqcG_C"/>
</dbReference>
<evidence type="ECO:0000256" key="2">
    <source>
        <dbReference type="SAM" id="MobiDB-lite"/>
    </source>
</evidence>
<dbReference type="Proteomes" id="UP000678317">
    <property type="component" value="Unassembled WGS sequence"/>
</dbReference>
<feature type="compositionally biased region" description="Low complexity" evidence="2">
    <location>
        <begin position="2239"/>
        <end position="2255"/>
    </location>
</feature>
<proteinExistence type="predicted"/>
<feature type="domain" description="Toxin YqcG C-terminal" evidence="4">
    <location>
        <begin position="2310"/>
        <end position="2376"/>
    </location>
</feature>
<name>A0ABS3SG64_9CELL</name>
<evidence type="ECO:0000259" key="4">
    <source>
        <dbReference type="Pfam" id="PF14410"/>
    </source>
</evidence>
<dbReference type="Pfam" id="PF14410">
    <property type="entry name" value="GH-E"/>
    <property type="match status" value="1"/>
</dbReference>
<dbReference type="InterPro" id="IPR045351">
    <property type="entry name" value="DUF6531"/>
</dbReference>
<keyword evidence="3" id="KW-0812">Transmembrane</keyword>
<protein>
    <recommendedName>
        <fullName evidence="9">Type IV secretion protein Rhs</fullName>
    </recommendedName>
</protein>
<dbReference type="InterPro" id="IPR031325">
    <property type="entry name" value="RHS_repeat"/>
</dbReference>
<feature type="domain" description="Teneurin-like YD-shell" evidence="6">
    <location>
        <begin position="1629"/>
        <end position="1726"/>
    </location>
</feature>
<keyword evidence="3" id="KW-0472">Membrane</keyword>
<reference evidence="7 8" key="1">
    <citation type="submission" date="2021-03" db="EMBL/GenBank/DDBJ databases">
        <title>novel species in genus Cellulomonas.</title>
        <authorList>
            <person name="Zhang G."/>
        </authorList>
    </citation>
    <scope>NUCLEOTIDE SEQUENCE [LARGE SCALE GENOMIC DNA]</scope>
    <source>
        <strain evidence="8">zg-ZUI188</strain>
    </source>
</reference>
<dbReference type="Pfam" id="PF20148">
    <property type="entry name" value="DUF6531"/>
    <property type="match status" value="1"/>
</dbReference>
<accession>A0ABS3SG64</accession>
<organism evidence="7 8">
    <name type="scientific">Cellulomonas fengjieae</name>
    <dbReference type="NCBI Taxonomy" id="2819978"/>
    <lineage>
        <taxon>Bacteria</taxon>
        <taxon>Bacillati</taxon>
        <taxon>Actinomycetota</taxon>
        <taxon>Actinomycetes</taxon>
        <taxon>Micrococcales</taxon>
        <taxon>Cellulomonadaceae</taxon>
        <taxon>Cellulomonas</taxon>
    </lineage>
</organism>
<evidence type="ECO:0000259" key="5">
    <source>
        <dbReference type="Pfam" id="PF20148"/>
    </source>
</evidence>
<keyword evidence="1" id="KW-0677">Repeat</keyword>
<dbReference type="NCBIfam" id="TIGR01643">
    <property type="entry name" value="YD_repeat_2x"/>
    <property type="match status" value="12"/>
</dbReference>
<feature type="domain" description="DUF6531" evidence="5">
    <location>
        <begin position="361"/>
        <end position="432"/>
    </location>
</feature>
<keyword evidence="8" id="KW-1185">Reference proteome</keyword>
<dbReference type="InterPro" id="IPR050708">
    <property type="entry name" value="T6SS_VgrG/RHS"/>
</dbReference>
<keyword evidence="3" id="KW-1133">Transmembrane helix</keyword>
<dbReference type="InterPro" id="IPR056823">
    <property type="entry name" value="TEN-like_YD-shell"/>
</dbReference>
<dbReference type="EMBL" id="JAGFBM010000003">
    <property type="protein sequence ID" value="MBO3084647.1"/>
    <property type="molecule type" value="Genomic_DNA"/>
</dbReference>
<evidence type="ECO:0008006" key="9">
    <source>
        <dbReference type="Google" id="ProtNLM"/>
    </source>
</evidence>
<feature type="region of interest" description="Disordered" evidence="2">
    <location>
        <begin position="1987"/>
        <end position="2026"/>
    </location>
</feature>
<dbReference type="PANTHER" id="PTHR32305:SF15">
    <property type="entry name" value="PROTEIN RHSA-RELATED"/>
    <property type="match status" value="1"/>
</dbReference>
<feature type="region of interest" description="Disordered" evidence="2">
    <location>
        <begin position="26"/>
        <end position="48"/>
    </location>
</feature>
<sequence>MALVATLTTDVAEAPPRAATVEAALDRTATADAATPPADTDGTRTGSMSAVALPPLIEPAAPPAGPPRLAPLSGPRLVHLDGGTAADPHLMTPAEIRDTVRSARKPGAVAMGANGLAAAPQDDAPLRSSQTSPADNAVNLGLTPTLKAKVAEPVSGVSYIFRFTVCPGTTSAGSSSCTNDTPIAAQSAWTTGSWTVPAGKLKANSTYSWSVEVSEGQPGATSAWGTWFNDVRVFATGATLSAPDSDTPVLVSPADAAVLTTRTPVLTASISRPVPGATYQYQFTITSYDGAMTWNSSWQASRTITVPTTTLYWNRGYTWSVAIRDNPYMGTIFNPERTFYPIVPVPAQAKVVADRRAPYDHGVSVGSGAFTSESIDAAVAVAGGSLAISRSYRSVDTAVRALGAGWTSVFDMSVSTPSGAAGPVVQFADGHVEGFAANPDGSFAGAPGNLGTTLTKCSTCTAYTVSDGQGSTFTLDNLGLLSVKNQSGNVVNVTRDATTKKPTQLKDAKSGRTLTVTWSGAHITKIAAGPAPSGVVSEWNYTYSGDRLTKACAPGLGTVVRCTTYAYANATYPNAITSVGDPSGAVRATVTYGSGAVAASVADAAGTRWTFARSAVTGGTKVTSTGPGAVATTYTIDADSRVTRQVDALGGAQTWTYDSAGRLARYQDAAGGGLTLAYSPEGFIASRSVWQTPTTYTTQCFTYYKAAGVTYGKLKSVQDPRGWWCGDNVYVSGTDMTSYEYDAAGRLTAEVQGSLTASPAAPRQVYAYTTGSETAVGGGTVPAGLLAKVTTPGGGAVQYAYASSGQVRTVTTPAGLATGYTYDTLGRTATISSVAGGTTSTSTFGWFDDGVVRSTTGPAVADSVSGVTRQVRTETVLDAGGRPSEQRTSDLRSGAVSTVATSYDTLGRVVKVVGPDGSRQAAYTYDALGNVTSSTDARGAVVSSTFDALGRPLTSTLMGYRDPLDKAAAPRDVRLATATYDAVGRLATATDAAGQVRRYAYRLDGRLTSVTAVGASGGRDVIEQAYAYDALGNVTSVSTANGLSTTSYTYDALGRLSRESTGPRVTTYTRDAAGRVTRQSVGDATGVLSYTRTEYDTAGRAVLVASGRTADERVTRHAYDEAGRLTATTDQRGSAVGDPAWSTTYTYDATGQVTSVAEPLTAVTDASGTRSSRPTTRFGYDAFGRQSVVVDQTGARTTVAYDAGGRVASVTAPRVTLADGSVTTPTVTRAYDAAGDLTSETDAAGRVTSHTYDVLGRAATTTEPPATAGGTPRVSTWTWSDAGDVTAMTDPTGRKATWAYDKRGLRTSATSWDGTTAYTTTFAYDDAGRATAVTDPLGAVTRLGYDTFGNLTSATDADSVAVTVGYDALGRQTRIASGGQTAVVEYDGVGNPVKKTRLGAGDAVIETTTATYDPAGNQLTASGPLGTGGAWTWDAAGRMRSQATAVGATTTLSYDAAGDLTRIVDPRGHATDITRDALGRPTTVVEPPTAAHPALAGRTWTTSFDVVGNAVTAVEPGGVRTTRTFDADGRVLTEAGSGGGAQPAERTYEYDASGRITGASHPDGVQRFTYDGRGLLIAASGPAGDTTTTYDAAGRAVAGADASGAYSATWTRAGRLSSATVDGLRRTYAYTSAGLPLSETYADGTSRSFSYDAAGRLTSDTVGSTYAWSGTYDAAGRLATKTVGPATTADAGTTTYAYDAASQLTGWVDPDGTQHTQTLDRAGNVVARDGVTSTYDERNRLLADGASTFEWSPRGTRSAVTTEGETTRSTFDAFGQLTSDATTQYSYDALGRIATAGTQAFQYAGLAKEPSTAGEHRYGRVGGALLAVDGRPTVQNGHGDVVATLGDGGVLNQSTGYTPWGLPTGERAAGGLGYQGQWTAQSGLVHMQSRWYDPTTGSFVTRDAAQVPLDQANRYAYAAGNPVGNSDPTGQFVPGFAAVAAISQGVAQASAVLAAAAAVTTAAVVVAVVVVVVVVVVAGVAIYQHSQETPTTTAPQAPSVTPATGPGRSPQEGPSPGRSPGFTAPSVPEFDFSGLGSFAPEINMGPALQGLTQTTTALTDMNAGIGQMNTGIAGANQGLGQANQGLGQMNQGLGQMNSGLTQANQGLSQMNSGLSQANQGLSQMNSGLSQANQGLSQMNQAISQIGRAIDDMVRALAEMNAALQGILAALPSSNWANEPDHSESLTTRPEIANPVGVLPVDAARLCEVSLLMCRAAAGDTAADMTTPVDLSTSFVPTASVPGAPGAAGQPPQTGAEDGTVRRNASGRAIDDRGRFIVDPETGPAPQVSRPYIRQWVRDEVLERAPRDGKGRLIDENDQQPIEGPFHFGHTYGNEWWRVRDKSIEQGWSRDQLNDYVNDPNLFQIERPENNWSHRYEMP</sequence>
<dbReference type="Pfam" id="PF25023">
    <property type="entry name" value="TEN_YD-shell"/>
    <property type="match status" value="1"/>
</dbReference>
<dbReference type="InterPro" id="IPR022385">
    <property type="entry name" value="Rhs_assc_core"/>
</dbReference>
<dbReference type="Gene3D" id="1.10.287.950">
    <property type="entry name" value="Methyl-accepting chemotaxis protein"/>
    <property type="match status" value="1"/>
</dbReference>
<feature type="compositionally biased region" description="Low complexity" evidence="2">
    <location>
        <begin position="1989"/>
        <end position="2004"/>
    </location>
</feature>
<dbReference type="NCBIfam" id="TIGR03696">
    <property type="entry name" value="Rhs_assc_core"/>
    <property type="match status" value="1"/>
</dbReference>
<dbReference type="InterPro" id="IPR006530">
    <property type="entry name" value="YD"/>
</dbReference>
<evidence type="ECO:0000259" key="6">
    <source>
        <dbReference type="Pfam" id="PF25023"/>
    </source>
</evidence>
<feature type="region of interest" description="Disordered" evidence="2">
    <location>
        <begin position="2239"/>
        <end position="2268"/>
    </location>
</feature>
<evidence type="ECO:0000256" key="1">
    <source>
        <dbReference type="ARBA" id="ARBA00022737"/>
    </source>
</evidence>
<feature type="transmembrane region" description="Helical" evidence="3">
    <location>
        <begin position="1952"/>
        <end position="1983"/>
    </location>
</feature>
<dbReference type="PANTHER" id="PTHR32305">
    <property type="match status" value="1"/>
</dbReference>
<evidence type="ECO:0000313" key="8">
    <source>
        <dbReference type="Proteomes" id="UP000678317"/>
    </source>
</evidence>
<evidence type="ECO:0000313" key="7">
    <source>
        <dbReference type="EMBL" id="MBO3084647.1"/>
    </source>
</evidence>
<dbReference type="Pfam" id="PF05593">
    <property type="entry name" value="RHS_repeat"/>
    <property type="match status" value="8"/>
</dbReference>
<gene>
    <name evidence="7" type="ORF">J4035_08355</name>
</gene>
<comment type="caution">
    <text evidence="7">The sequence shown here is derived from an EMBL/GenBank/DDBJ whole genome shotgun (WGS) entry which is preliminary data.</text>
</comment>